<dbReference type="EC" id="3.5.1.28" evidence="4"/>
<sequence>MEKKPHLMAVVLFLTGLICIGLLFGLSYKTYQKIDAVDQKMNSVIEPVKTKQKALKEDIELYTAKIEKKQATDKYLQQRSQTEQAARNSSTKHERAPQAESEDSQKNSKPSVFSEAGGEGFVNESGENTSTAASNGHIVGIDPGHQSENIDMSATEPNGPGSSTMKAKASTGTRGSFSGLPEYQLNLDVSLLLQKILEQRGYQVVMTRTDNDTAISNKERAELVTAKGAEICVRIHANGDDSAEVSGALTMCPSQQNPYVSSLYDSSNKLSQCIIDSYCAATGFQNRGIIYTDTMTGINWSTIPVTIVEMGFMTNQNDDLKMADSSFQQTMAEGIANGIDAYFQ</sequence>
<feature type="compositionally biased region" description="Polar residues" evidence="2">
    <location>
        <begin position="125"/>
        <end position="134"/>
    </location>
</feature>
<dbReference type="InterPro" id="IPR002508">
    <property type="entry name" value="MurNAc-LAA_cat"/>
</dbReference>
<feature type="compositionally biased region" description="Polar residues" evidence="2">
    <location>
        <begin position="75"/>
        <end position="89"/>
    </location>
</feature>
<evidence type="ECO:0000313" key="5">
    <source>
        <dbReference type="Proteomes" id="UP001473063"/>
    </source>
</evidence>
<feature type="compositionally biased region" description="Polar residues" evidence="2">
    <location>
        <begin position="146"/>
        <end position="176"/>
    </location>
</feature>
<evidence type="ECO:0000259" key="3">
    <source>
        <dbReference type="SMART" id="SM00646"/>
    </source>
</evidence>
<dbReference type="Pfam" id="PF01520">
    <property type="entry name" value="Amidase_3"/>
    <property type="match status" value="1"/>
</dbReference>
<evidence type="ECO:0000313" key="4">
    <source>
        <dbReference type="EMBL" id="MEQ2369935.1"/>
    </source>
</evidence>
<keyword evidence="5" id="KW-1185">Reference proteome</keyword>
<dbReference type="EMBL" id="JBBMEJ010000002">
    <property type="protein sequence ID" value="MEQ2369935.1"/>
    <property type="molecule type" value="Genomic_DNA"/>
</dbReference>
<name>A0ABV1BCG7_9FIRM</name>
<dbReference type="SUPFAM" id="SSF53187">
    <property type="entry name" value="Zn-dependent exopeptidases"/>
    <property type="match status" value="1"/>
</dbReference>
<feature type="domain" description="MurNAc-LAA" evidence="3">
    <location>
        <begin position="221"/>
        <end position="340"/>
    </location>
</feature>
<gene>
    <name evidence="4" type="ORF">WMO28_03085</name>
</gene>
<dbReference type="RefSeq" id="WP_349056022.1">
    <property type="nucleotide sequence ID" value="NZ_JBBMEJ010000002.1"/>
</dbReference>
<dbReference type="GO" id="GO:0008745">
    <property type="term" value="F:N-acetylmuramoyl-L-alanine amidase activity"/>
    <property type="evidence" value="ECO:0007669"/>
    <property type="project" value="UniProtKB-EC"/>
</dbReference>
<dbReference type="PANTHER" id="PTHR30404">
    <property type="entry name" value="N-ACETYLMURAMOYL-L-ALANINE AMIDASE"/>
    <property type="match status" value="1"/>
</dbReference>
<comment type="caution">
    <text evidence="4">The sequence shown here is derived from an EMBL/GenBank/DDBJ whole genome shotgun (WGS) entry which is preliminary data.</text>
</comment>
<proteinExistence type="predicted"/>
<dbReference type="Gene3D" id="3.40.630.40">
    <property type="entry name" value="Zn-dependent exopeptidases"/>
    <property type="match status" value="1"/>
</dbReference>
<dbReference type="SMART" id="SM00646">
    <property type="entry name" value="Ami_3"/>
    <property type="match status" value="1"/>
</dbReference>
<feature type="region of interest" description="Disordered" evidence="2">
    <location>
        <begin position="70"/>
        <end position="179"/>
    </location>
</feature>
<evidence type="ECO:0000256" key="2">
    <source>
        <dbReference type="SAM" id="MobiDB-lite"/>
    </source>
</evidence>
<dbReference type="CDD" id="cd02696">
    <property type="entry name" value="MurNAc-LAA"/>
    <property type="match status" value="1"/>
</dbReference>
<dbReference type="InterPro" id="IPR050695">
    <property type="entry name" value="N-acetylmuramoyl_amidase_3"/>
</dbReference>
<evidence type="ECO:0000256" key="1">
    <source>
        <dbReference type="ARBA" id="ARBA00022801"/>
    </source>
</evidence>
<keyword evidence="1 4" id="KW-0378">Hydrolase</keyword>
<protein>
    <submittedName>
        <fullName evidence="4">N-acetylmuramoyl-L-alanine amidase</fullName>
        <ecNumber evidence="4">3.5.1.28</ecNumber>
    </submittedName>
</protein>
<dbReference type="PANTHER" id="PTHR30404:SF0">
    <property type="entry name" value="N-ACETYLMURAMOYL-L-ALANINE AMIDASE AMIC"/>
    <property type="match status" value="1"/>
</dbReference>
<dbReference type="Proteomes" id="UP001473063">
    <property type="component" value="Unassembled WGS sequence"/>
</dbReference>
<organism evidence="4 5">
    <name type="scientific">Blautia aquisgranensis</name>
    <dbReference type="NCBI Taxonomy" id="3133153"/>
    <lineage>
        <taxon>Bacteria</taxon>
        <taxon>Bacillati</taxon>
        <taxon>Bacillota</taxon>
        <taxon>Clostridia</taxon>
        <taxon>Lachnospirales</taxon>
        <taxon>Lachnospiraceae</taxon>
        <taxon>Blautia</taxon>
    </lineage>
</organism>
<accession>A0ABV1BCG7</accession>
<reference evidence="4 5" key="1">
    <citation type="submission" date="2024-03" db="EMBL/GenBank/DDBJ databases">
        <title>Human intestinal bacterial collection.</title>
        <authorList>
            <person name="Pauvert C."/>
            <person name="Hitch T.C.A."/>
            <person name="Clavel T."/>
        </authorList>
    </citation>
    <scope>NUCLEOTIDE SEQUENCE [LARGE SCALE GENOMIC DNA]</scope>
    <source>
        <strain evidence="4 5">CLA-JM-H16</strain>
    </source>
</reference>